<accession>A0A5C6VFK0</accession>
<sequence>MKSKMQLDHVVIAVRDLDDASRTYRKLGFNVVAGGVHGHAPTRNALIVFSDGSFMELIEWTARSPGDAWQRTLEAHGEGLVDFALTTQDLNDVFARARSNGIEMGGPIAGSRTTPEGVVLQWQTGRPASRELPFVCLDITARAERVPTGDVRIHPNGVTGVIAVVVAVVDAYTSLDRYLGAFDIHEGSRFDLTEMGVRVGIADLASWQLVLISNTASAPTGLAASVHRRAARRGVGPCALVLRSPGTQEARTIKPADACGVPLRLCAGREPPNSYLDSLLQA</sequence>
<evidence type="ECO:0000313" key="4">
    <source>
        <dbReference type="Proteomes" id="UP000321776"/>
    </source>
</evidence>
<feature type="domain" description="VOC" evidence="1">
    <location>
        <begin position="6"/>
        <end position="137"/>
    </location>
</feature>
<dbReference type="EMBL" id="JAZHGA010000015">
    <property type="protein sequence ID" value="MEM5342164.1"/>
    <property type="molecule type" value="Genomic_DNA"/>
</dbReference>
<dbReference type="RefSeq" id="WP_147235944.1">
    <property type="nucleotide sequence ID" value="NZ_JAZHFZ010000015.1"/>
</dbReference>
<evidence type="ECO:0000313" key="3">
    <source>
        <dbReference type="EMBL" id="TXC83669.1"/>
    </source>
</evidence>
<dbReference type="Proteomes" id="UP000321776">
    <property type="component" value="Unassembled WGS sequence"/>
</dbReference>
<organism evidence="3 4">
    <name type="scientific">Paraburkholderia azotifigens</name>
    <dbReference type="NCBI Taxonomy" id="2057004"/>
    <lineage>
        <taxon>Bacteria</taxon>
        <taxon>Pseudomonadati</taxon>
        <taxon>Pseudomonadota</taxon>
        <taxon>Betaproteobacteria</taxon>
        <taxon>Burkholderiales</taxon>
        <taxon>Burkholderiaceae</taxon>
        <taxon>Paraburkholderia</taxon>
    </lineage>
</organism>
<dbReference type="PANTHER" id="PTHR40265">
    <property type="entry name" value="BLL2707 PROTEIN"/>
    <property type="match status" value="1"/>
</dbReference>
<dbReference type="Gene3D" id="3.10.180.10">
    <property type="entry name" value="2,3-Dihydroxybiphenyl 1,2-Dioxygenase, domain 1"/>
    <property type="match status" value="1"/>
</dbReference>
<dbReference type="EMBL" id="VOQS01000003">
    <property type="protein sequence ID" value="TXC83669.1"/>
    <property type="molecule type" value="Genomic_DNA"/>
</dbReference>
<protein>
    <submittedName>
        <fullName evidence="3">VOC family protein</fullName>
    </submittedName>
</protein>
<dbReference type="InterPro" id="IPR025870">
    <property type="entry name" value="Glyoxalase-like_dom"/>
</dbReference>
<evidence type="ECO:0000259" key="1">
    <source>
        <dbReference type="PROSITE" id="PS51819"/>
    </source>
</evidence>
<evidence type="ECO:0000313" key="2">
    <source>
        <dbReference type="EMBL" id="MEM5342164.1"/>
    </source>
</evidence>
<comment type="caution">
    <text evidence="3">The sequence shown here is derived from an EMBL/GenBank/DDBJ whole genome shotgun (WGS) entry which is preliminary data.</text>
</comment>
<dbReference type="Pfam" id="PF13468">
    <property type="entry name" value="Glyoxalase_3"/>
    <property type="match status" value="1"/>
</dbReference>
<dbReference type="AlphaFoldDB" id="A0A5C6VFK0"/>
<reference evidence="3 4" key="1">
    <citation type="journal article" date="2018" name="Int. J. Syst. Evol. Microbiol.">
        <title>Paraburkholderia azotifigens sp. nov., a nitrogen-fixing bacterium isolated from paddy soil.</title>
        <authorList>
            <person name="Choi G.M."/>
            <person name="Im W.T."/>
        </authorList>
    </citation>
    <scope>NUCLEOTIDE SEQUENCE [LARGE SCALE GENOMIC DNA]</scope>
    <source>
        <strain evidence="3 4">NF 2-5-3</strain>
    </source>
</reference>
<dbReference type="InterPro" id="IPR029068">
    <property type="entry name" value="Glyas_Bleomycin-R_OHBP_Dase"/>
</dbReference>
<reference evidence="3" key="2">
    <citation type="submission" date="2019-08" db="EMBL/GenBank/DDBJ databases">
        <authorList>
            <person name="Im W.-T."/>
        </authorList>
    </citation>
    <scope>NUCLEOTIDE SEQUENCE</scope>
    <source>
        <strain evidence="3">NF 2-5-3</strain>
    </source>
</reference>
<dbReference type="PROSITE" id="PS51819">
    <property type="entry name" value="VOC"/>
    <property type="match status" value="1"/>
</dbReference>
<keyword evidence="5" id="KW-1185">Reference proteome</keyword>
<dbReference type="SUPFAM" id="SSF54593">
    <property type="entry name" value="Glyoxalase/Bleomycin resistance protein/Dihydroxybiphenyl dioxygenase"/>
    <property type="match status" value="1"/>
</dbReference>
<dbReference type="Proteomes" id="UP001481677">
    <property type="component" value="Unassembled WGS sequence"/>
</dbReference>
<evidence type="ECO:0000313" key="5">
    <source>
        <dbReference type="Proteomes" id="UP001481677"/>
    </source>
</evidence>
<proteinExistence type="predicted"/>
<dbReference type="PANTHER" id="PTHR40265:SF1">
    <property type="entry name" value="GLYOXALASE-LIKE DOMAIN-CONTAINING PROTEIN"/>
    <property type="match status" value="1"/>
</dbReference>
<reference evidence="2 5" key="3">
    <citation type="submission" date="2024-01" db="EMBL/GenBank/DDBJ databases">
        <title>The diversity of rhizobia nodulating Mimosa spp. in eleven states of Brazil covering several biomes is determined by host plant, location, and edaphic factors.</title>
        <authorList>
            <person name="Rouws L."/>
            <person name="Barauna A."/>
            <person name="Beukes C."/>
            <person name="De Faria S.M."/>
            <person name="Gross E."/>
            <person name="Dos Reis Junior F.B."/>
            <person name="Simon M."/>
            <person name="Maluk M."/>
            <person name="Odee D.W."/>
            <person name="Kenicer G."/>
            <person name="Young J.P.W."/>
            <person name="Reis V.M."/>
            <person name="Zilli J."/>
            <person name="James E.K."/>
        </authorList>
    </citation>
    <scope>NUCLEOTIDE SEQUENCE [LARGE SCALE GENOMIC DNA]</scope>
    <source>
        <strain evidence="2 5">JPY530</strain>
    </source>
</reference>
<dbReference type="InterPro" id="IPR037523">
    <property type="entry name" value="VOC_core"/>
</dbReference>
<name>A0A5C6VFK0_9BURK</name>
<gene>
    <name evidence="3" type="ORF">FRZ40_25145</name>
    <name evidence="2" type="ORF">V4C56_21375</name>
</gene>